<dbReference type="STRING" id="1121883.SAMN02745226_01689"/>
<dbReference type="GO" id="GO:0022625">
    <property type="term" value="C:cytosolic large ribosomal subunit"/>
    <property type="evidence" value="ECO:0007669"/>
    <property type="project" value="TreeGrafter"/>
</dbReference>
<dbReference type="Proteomes" id="UP000184207">
    <property type="component" value="Unassembled WGS sequence"/>
</dbReference>
<evidence type="ECO:0000256" key="4">
    <source>
        <dbReference type="ARBA" id="ARBA00035204"/>
    </source>
</evidence>
<comment type="similarity">
    <text evidence="1 5">Belongs to the universal ribosomal protein uL29 family.</text>
</comment>
<dbReference type="OrthoDB" id="9815192at2"/>
<sequence>MTPVEIRNMNNEELAKLLEEKKRTLMNLRFQNAMGELRDSSLIQKTKRDIARIKTILRERELGIRR</sequence>
<keyword evidence="7" id="KW-1185">Reference proteome</keyword>
<dbReference type="Pfam" id="PF00831">
    <property type="entry name" value="Ribosomal_L29"/>
    <property type="match status" value="1"/>
</dbReference>
<dbReference type="HAMAP" id="MF_00374">
    <property type="entry name" value="Ribosomal_uL29"/>
    <property type="match status" value="1"/>
</dbReference>
<dbReference type="InterPro" id="IPR001854">
    <property type="entry name" value="Ribosomal_uL29"/>
</dbReference>
<evidence type="ECO:0000256" key="5">
    <source>
        <dbReference type="HAMAP-Rule" id="MF_00374"/>
    </source>
</evidence>
<dbReference type="SUPFAM" id="SSF46561">
    <property type="entry name" value="Ribosomal protein L29 (L29p)"/>
    <property type="match status" value="1"/>
</dbReference>
<dbReference type="FunFam" id="1.10.287.310:FF:000001">
    <property type="entry name" value="50S ribosomal protein L29"/>
    <property type="match status" value="1"/>
</dbReference>
<dbReference type="PANTHER" id="PTHR10916">
    <property type="entry name" value="60S RIBOSOMAL PROTEIN L35/50S RIBOSOMAL PROTEIN L29"/>
    <property type="match status" value="1"/>
</dbReference>
<accession>A0A1M7T840</accession>
<evidence type="ECO:0000313" key="7">
    <source>
        <dbReference type="Proteomes" id="UP000184207"/>
    </source>
</evidence>
<evidence type="ECO:0000313" key="6">
    <source>
        <dbReference type="EMBL" id="SHN66889.1"/>
    </source>
</evidence>
<organism evidence="6 7">
    <name type="scientific">Fervidobacterium gondwanense DSM 13020</name>
    <dbReference type="NCBI Taxonomy" id="1121883"/>
    <lineage>
        <taxon>Bacteria</taxon>
        <taxon>Thermotogati</taxon>
        <taxon>Thermotogota</taxon>
        <taxon>Thermotogae</taxon>
        <taxon>Thermotogales</taxon>
        <taxon>Fervidobacteriaceae</taxon>
        <taxon>Fervidobacterium</taxon>
    </lineage>
</organism>
<dbReference type="GO" id="GO:0003735">
    <property type="term" value="F:structural constituent of ribosome"/>
    <property type="evidence" value="ECO:0007669"/>
    <property type="project" value="InterPro"/>
</dbReference>
<dbReference type="GO" id="GO:0006412">
    <property type="term" value="P:translation"/>
    <property type="evidence" value="ECO:0007669"/>
    <property type="project" value="UniProtKB-UniRule"/>
</dbReference>
<evidence type="ECO:0000256" key="1">
    <source>
        <dbReference type="ARBA" id="ARBA00009254"/>
    </source>
</evidence>
<dbReference type="NCBIfam" id="TIGR00012">
    <property type="entry name" value="L29"/>
    <property type="match status" value="1"/>
</dbReference>
<dbReference type="EMBL" id="FRDJ01000011">
    <property type="protein sequence ID" value="SHN66889.1"/>
    <property type="molecule type" value="Genomic_DNA"/>
</dbReference>
<reference evidence="7" key="1">
    <citation type="submission" date="2016-12" db="EMBL/GenBank/DDBJ databases">
        <authorList>
            <person name="Varghese N."/>
            <person name="Submissions S."/>
        </authorList>
    </citation>
    <scope>NUCLEOTIDE SEQUENCE [LARGE SCALE GENOMIC DNA]</scope>
    <source>
        <strain evidence="7">DSM 13020</strain>
    </source>
</reference>
<gene>
    <name evidence="5" type="primary">rpmC</name>
    <name evidence="6" type="ORF">SAMN02745226_01689</name>
</gene>
<dbReference type="CDD" id="cd00427">
    <property type="entry name" value="Ribosomal_L29_HIP"/>
    <property type="match status" value="1"/>
</dbReference>
<keyword evidence="2 5" id="KW-0689">Ribosomal protein</keyword>
<dbReference type="RefSeq" id="WP_072760455.1">
    <property type="nucleotide sequence ID" value="NZ_FRDJ01000011.1"/>
</dbReference>
<name>A0A1M7T840_FERGO</name>
<proteinExistence type="inferred from homology"/>
<dbReference type="InterPro" id="IPR036049">
    <property type="entry name" value="Ribosomal_uL29_sf"/>
</dbReference>
<dbReference type="PANTHER" id="PTHR10916:SF0">
    <property type="entry name" value="LARGE RIBOSOMAL SUBUNIT PROTEIN UL29C"/>
    <property type="match status" value="1"/>
</dbReference>
<evidence type="ECO:0000256" key="2">
    <source>
        <dbReference type="ARBA" id="ARBA00022980"/>
    </source>
</evidence>
<dbReference type="InterPro" id="IPR050063">
    <property type="entry name" value="Ribosomal_protein_uL29"/>
</dbReference>
<dbReference type="Gene3D" id="1.10.287.310">
    <property type="match status" value="1"/>
</dbReference>
<keyword evidence="3 5" id="KW-0687">Ribonucleoprotein</keyword>
<evidence type="ECO:0000256" key="3">
    <source>
        <dbReference type="ARBA" id="ARBA00023274"/>
    </source>
</evidence>
<dbReference type="AlphaFoldDB" id="A0A1M7T840"/>
<protein>
    <recommendedName>
        <fullName evidence="4 5">Large ribosomal subunit protein uL29</fullName>
    </recommendedName>
</protein>